<evidence type="ECO:0000256" key="5">
    <source>
        <dbReference type="ARBA" id="ARBA00023128"/>
    </source>
</evidence>
<dbReference type="AlphaFoldDB" id="A0A9W4RQ95"/>
<evidence type="ECO:0000256" key="6">
    <source>
        <dbReference type="ARBA" id="ARBA00023136"/>
    </source>
</evidence>
<dbReference type="GO" id="GO:0005783">
    <property type="term" value="C:endoplasmic reticulum"/>
    <property type="evidence" value="ECO:0007669"/>
    <property type="project" value="UniProtKB-SubCell"/>
</dbReference>
<gene>
    <name evidence="7" type="ORF">CGXH109_LOCUS45506</name>
</gene>
<comment type="caution">
    <text evidence="7">The sequence shown here is derived from an EMBL/GenBank/DDBJ whole genome shotgun (WGS) entry which is preliminary data.</text>
</comment>
<organism evidence="7 8">
    <name type="scientific">Colletotrichum noveboracense</name>
    <dbReference type="NCBI Taxonomy" id="2664923"/>
    <lineage>
        <taxon>Eukaryota</taxon>
        <taxon>Fungi</taxon>
        <taxon>Dikarya</taxon>
        <taxon>Ascomycota</taxon>
        <taxon>Pezizomycotina</taxon>
        <taxon>Sordariomycetes</taxon>
        <taxon>Hypocreomycetidae</taxon>
        <taxon>Glomerellales</taxon>
        <taxon>Glomerellaceae</taxon>
        <taxon>Colletotrichum</taxon>
        <taxon>Colletotrichum gloeosporioides species complex</taxon>
    </lineage>
</organism>
<sequence>YCAIAFISFGSAQKEGWNYPRIVEHDKPGTLGLNLLASPSDANIDIVAVHGLDGHWRRSFTAENGVFWLQDLLPAWMPSARIYSFSHDSRTRGGDVPLTLEISDHGKELVSELAITRQLTEAR</sequence>
<evidence type="ECO:0000256" key="1">
    <source>
        <dbReference type="ARBA" id="ARBA00004173"/>
    </source>
</evidence>
<keyword evidence="8" id="KW-1185">Reference proteome</keyword>
<dbReference type="PANTHER" id="PTHR48182">
    <property type="entry name" value="PROTEIN SERAC1"/>
    <property type="match status" value="1"/>
</dbReference>
<evidence type="ECO:0000313" key="7">
    <source>
        <dbReference type="EMBL" id="CAI0645455.1"/>
    </source>
</evidence>
<keyword evidence="4" id="KW-0256">Endoplasmic reticulum</keyword>
<evidence type="ECO:0000313" key="8">
    <source>
        <dbReference type="Proteomes" id="UP001152533"/>
    </source>
</evidence>
<keyword evidence="5" id="KW-0496">Mitochondrion</keyword>
<dbReference type="EMBL" id="CAMGZC010000244">
    <property type="protein sequence ID" value="CAI0645455.1"/>
    <property type="molecule type" value="Genomic_DNA"/>
</dbReference>
<accession>A0A9W4RQ95</accession>
<evidence type="ECO:0000256" key="2">
    <source>
        <dbReference type="ARBA" id="ARBA00004240"/>
    </source>
</evidence>
<feature type="non-terminal residue" evidence="7">
    <location>
        <position position="1"/>
    </location>
</feature>
<dbReference type="Proteomes" id="UP001152533">
    <property type="component" value="Unassembled WGS sequence"/>
</dbReference>
<reference evidence="7" key="1">
    <citation type="submission" date="2022-08" db="EMBL/GenBank/DDBJ databases">
        <authorList>
            <person name="Giroux E."/>
            <person name="Giroux E."/>
        </authorList>
    </citation>
    <scope>NUCLEOTIDE SEQUENCE</scope>
    <source>
        <strain evidence="7">H1091258</strain>
    </source>
</reference>
<proteinExistence type="predicted"/>
<comment type="subcellular location">
    <subcellularLocation>
        <location evidence="2">Endoplasmic reticulum</location>
    </subcellularLocation>
    <subcellularLocation>
        <location evidence="3">Membrane</location>
    </subcellularLocation>
    <subcellularLocation>
        <location evidence="1">Mitochondrion</location>
    </subcellularLocation>
</comment>
<keyword evidence="6" id="KW-0472">Membrane</keyword>
<dbReference type="PANTHER" id="PTHR48182:SF2">
    <property type="entry name" value="PROTEIN SERAC1"/>
    <property type="match status" value="1"/>
</dbReference>
<dbReference type="InterPro" id="IPR052374">
    <property type="entry name" value="SERAC1"/>
</dbReference>
<evidence type="ECO:0000256" key="3">
    <source>
        <dbReference type="ARBA" id="ARBA00004370"/>
    </source>
</evidence>
<dbReference type="GO" id="GO:0016020">
    <property type="term" value="C:membrane"/>
    <property type="evidence" value="ECO:0007669"/>
    <property type="project" value="UniProtKB-SubCell"/>
</dbReference>
<protein>
    <submittedName>
        <fullName evidence="7">Uncharacterized protein</fullName>
    </submittedName>
</protein>
<name>A0A9W4RQ95_9PEZI</name>
<dbReference type="GO" id="GO:0005739">
    <property type="term" value="C:mitochondrion"/>
    <property type="evidence" value="ECO:0007669"/>
    <property type="project" value="UniProtKB-SubCell"/>
</dbReference>
<evidence type="ECO:0000256" key="4">
    <source>
        <dbReference type="ARBA" id="ARBA00022824"/>
    </source>
</evidence>